<dbReference type="SUPFAM" id="SSF48008">
    <property type="entry name" value="GntR ligand-binding domain-like"/>
    <property type="match status" value="1"/>
</dbReference>
<dbReference type="KEGG" id="ovb:NB640_04405"/>
<reference evidence="5" key="1">
    <citation type="journal article" date="2022" name="Front. Microbiol.">
        <title>New perspectives on an old grouping: The genomic and phenotypic variability of Oxalobacter formigenes and the implications for calcium oxalate stone prevention.</title>
        <authorList>
            <person name="Chmiel J.A."/>
            <person name="Carr C."/>
            <person name="Stuivenberg G.A."/>
            <person name="Venema R."/>
            <person name="Chanyi R.M."/>
            <person name="Al K.F."/>
            <person name="Giguere D."/>
            <person name="Say H."/>
            <person name="Akouris P.P."/>
            <person name="Dominguez Romero S.A."/>
            <person name="Kwong A."/>
            <person name="Tai V."/>
            <person name="Koval S.F."/>
            <person name="Razvi H."/>
            <person name="Bjazevic J."/>
            <person name="Burton J.P."/>
        </authorList>
    </citation>
    <scope>NUCLEOTIDE SEQUENCE</scope>
    <source>
        <strain evidence="5">WoOx3</strain>
    </source>
</reference>
<dbReference type="AlphaFoldDB" id="A0A9E9P599"/>
<evidence type="ECO:0000256" key="1">
    <source>
        <dbReference type="ARBA" id="ARBA00023015"/>
    </source>
</evidence>
<dbReference type="Pfam" id="PF07729">
    <property type="entry name" value="FCD"/>
    <property type="match status" value="1"/>
</dbReference>
<keyword evidence="2" id="KW-0238">DNA-binding</keyword>
<dbReference type="InterPro" id="IPR036390">
    <property type="entry name" value="WH_DNA-bd_sf"/>
</dbReference>
<organism evidence="5 6">
    <name type="scientific">Oxalobacter vibrioformis</name>
    <dbReference type="NCBI Taxonomy" id="933080"/>
    <lineage>
        <taxon>Bacteria</taxon>
        <taxon>Pseudomonadati</taxon>
        <taxon>Pseudomonadota</taxon>
        <taxon>Betaproteobacteria</taxon>
        <taxon>Burkholderiales</taxon>
        <taxon>Oxalobacteraceae</taxon>
        <taxon>Oxalobacter</taxon>
    </lineage>
</organism>
<dbReference type="GO" id="GO:0003700">
    <property type="term" value="F:DNA-binding transcription factor activity"/>
    <property type="evidence" value="ECO:0007669"/>
    <property type="project" value="InterPro"/>
</dbReference>
<keyword evidence="6" id="KW-1185">Reference proteome</keyword>
<dbReference type="InterPro" id="IPR011711">
    <property type="entry name" value="GntR_C"/>
</dbReference>
<dbReference type="GO" id="GO:0003677">
    <property type="term" value="F:DNA binding"/>
    <property type="evidence" value="ECO:0007669"/>
    <property type="project" value="UniProtKB-KW"/>
</dbReference>
<gene>
    <name evidence="5" type="ORF">NB640_04405</name>
</gene>
<name>A0A9E9P599_9BURK</name>
<keyword evidence="1" id="KW-0805">Transcription regulation</keyword>
<evidence type="ECO:0000313" key="5">
    <source>
        <dbReference type="EMBL" id="WAW10891.1"/>
    </source>
</evidence>
<dbReference type="PANTHER" id="PTHR43537:SF5">
    <property type="entry name" value="UXU OPERON TRANSCRIPTIONAL REGULATOR"/>
    <property type="match status" value="1"/>
</dbReference>
<dbReference type="RefSeq" id="WP_269309962.1">
    <property type="nucleotide sequence ID" value="NZ_CP098242.1"/>
</dbReference>
<dbReference type="SMART" id="SM00895">
    <property type="entry name" value="FCD"/>
    <property type="match status" value="1"/>
</dbReference>
<dbReference type="InterPro" id="IPR008920">
    <property type="entry name" value="TF_FadR/GntR_C"/>
</dbReference>
<dbReference type="SUPFAM" id="SSF46785">
    <property type="entry name" value="Winged helix' DNA-binding domain"/>
    <property type="match status" value="1"/>
</dbReference>
<dbReference type="Proteomes" id="UP001156215">
    <property type="component" value="Chromosome"/>
</dbReference>
<evidence type="ECO:0000256" key="3">
    <source>
        <dbReference type="ARBA" id="ARBA00023163"/>
    </source>
</evidence>
<keyword evidence="3" id="KW-0804">Transcription</keyword>
<accession>A0A9E9P599</accession>
<dbReference type="PRINTS" id="PR00035">
    <property type="entry name" value="HTHGNTR"/>
</dbReference>
<dbReference type="CDD" id="cd07377">
    <property type="entry name" value="WHTH_GntR"/>
    <property type="match status" value="1"/>
</dbReference>
<dbReference type="EMBL" id="CP098242">
    <property type="protein sequence ID" value="WAW10891.1"/>
    <property type="molecule type" value="Genomic_DNA"/>
</dbReference>
<feature type="domain" description="HTH gntR-type" evidence="4">
    <location>
        <begin position="9"/>
        <end position="76"/>
    </location>
</feature>
<evidence type="ECO:0000313" key="6">
    <source>
        <dbReference type="Proteomes" id="UP001156215"/>
    </source>
</evidence>
<protein>
    <submittedName>
        <fullName evidence="5">GntR family transcriptional regulator</fullName>
    </submittedName>
</protein>
<dbReference type="Pfam" id="PF00392">
    <property type="entry name" value="GntR"/>
    <property type="match status" value="1"/>
</dbReference>
<sequence length="219" mass="24896">MDTSENKMPSQAQKAYELIEEMIVSLKLEPGQKISENLLSERLGIGRTPIREALQKLAYEGTVIITPRSGITISEIDMTDQFRLIEVRRGLERIMANRAAQFASVTEKEQFAALSEEFMKTAKANDESMFIQADREFNQLLADSARNKYARLAMSSIQAQTRRFWFLYFKHFGDLPKVCRLHAAIASAIAEGNEEKAEKASDSLIDYVEEYTTRTIKAI</sequence>
<dbReference type="InterPro" id="IPR036388">
    <property type="entry name" value="WH-like_DNA-bd_sf"/>
</dbReference>
<evidence type="ECO:0000259" key="4">
    <source>
        <dbReference type="PROSITE" id="PS50949"/>
    </source>
</evidence>
<dbReference type="Gene3D" id="1.20.120.530">
    <property type="entry name" value="GntR ligand-binding domain-like"/>
    <property type="match status" value="1"/>
</dbReference>
<dbReference type="SMART" id="SM00345">
    <property type="entry name" value="HTH_GNTR"/>
    <property type="match status" value="1"/>
</dbReference>
<dbReference type="Gene3D" id="1.10.10.10">
    <property type="entry name" value="Winged helix-like DNA-binding domain superfamily/Winged helix DNA-binding domain"/>
    <property type="match status" value="1"/>
</dbReference>
<dbReference type="InterPro" id="IPR000524">
    <property type="entry name" value="Tscrpt_reg_HTH_GntR"/>
</dbReference>
<evidence type="ECO:0000256" key="2">
    <source>
        <dbReference type="ARBA" id="ARBA00023125"/>
    </source>
</evidence>
<dbReference type="PANTHER" id="PTHR43537">
    <property type="entry name" value="TRANSCRIPTIONAL REGULATOR, GNTR FAMILY"/>
    <property type="match status" value="1"/>
</dbReference>
<proteinExistence type="predicted"/>
<dbReference type="PROSITE" id="PS50949">
    <property type="entry name" value="HTH_GNTR"/>
    <property type="match status" value="1"/>
</dbReference>